<accession>A0AAW2X4U0</accession>
<protein>
    <submittedName>
        <fullName evidence="2">Uncharacterized protein</fullName>
    </submittedName>
</protein>
<evidence type="ECO:0000313" key="2">
    <source>
        <dbReference type="EMBL" id="KAL0448289.1"/>
    </source>
</evidence>
<dbReference type="AlphaFoldDB" id="A0AAW2X4U0"/>
<name>A0AAW2X4U0_9LAMI</name>
<evidence type="ECO:0000256" key="1">
    <source>
        <dbReference type="SAM" id="MobiDB-lite"/>
    </source>
</evidence>
<gene>
    <name evidence="2" type="ORF">Slati_1385300</name>
</gene>
<sequence>MTPNRTGDNSSDEVSEEVLRRRGSATGPTDLRRGVTGAGGAGADHTLLVGAKDVPATTCKT</sequence>
<organism evidence="2">
    <name type="scientific">Sesamum latifolium</name>
    <dbReference type="NCBI Taxonomy" id="2727402"/>
    <lineage>
        <taxon>Eukaryota</taxon>
        <taxon>Viridiplantae</taxon>
        <taxon>Streptophyta</taxon>
        <taxon>Embryophyta</taxon>
        <taxon>Tracheophyta</taxon>
        <taxon>Spermatophyta</taxon>
        <taxon>Magnoliopsida</taxon>
        <taxon>eudicotyledons</taxon>
        <taxon>Gunneridae</taxon>
        <taxon>Pentapetalae</taxon>
        <taxon>asterids</taxon>
        <taxon>lamiids</taxon>
        <taxon>Lamiales</taxon>
        <taxon>Pedaliaceae</taxon>
        <taxon>Sesamum</taxon>
    </lineage>
</organism>
<reference evidence="2" key="2">
    <citation type="journal article" date="2024" name="Plant">
        <title>Genomic evolution and insights into agronomic trait innovations of Sesamum species.</title>
        <authorList>
            <person name="Miao H."/>
            <person name="Wang L."/>
            <person name="Qu L."/>
            <person name="Liu H."/>
            <person name="Sun Y."/>
            <person name="Le M."/>
            <person name="Wang Q."/>
            <person name="Wei S."/>
            <person name="Zheng Y."/>
            <person name="Lin W."/>
            <person name="Duan Y."/>
            <person name="Cao H."/>
            <person name="Xiong S."/>
            <person name="Wang X."/>
            <person name="Wei L."/>
            <person name="Li C."/>
            <person name="Ma Q."/>
            <person name="Ju M."/>
            <person name="Zhao R."/>
            <person name="Li G."/>
            <person name="Mu C."/>
            <person name="Tian Q."/>
            <person name="Mei H."/>
            <person name="Zhang T."/>
            <person name="Gao T."/>
            <person name="Zhang H."/>
        </authorList>
    </citation>
    <scope>NUCLEOTIDE SEQUENCE</scope>
    <source>
        <strain evidence="2">KEN1</strain>
    </source>
</reference>
<comment type="caution">
    <text evidence="2">The sequence shown here is derived from an EMBL/GenBank/DDBJ whole genome shotgun (WGS) entry which is preliminary data.</text>
</comment>
<proteinExistence type="predicted"/>
<dbReference type="EMBL" id="JACGWN010000005">
    <property type="protein sequence ID" value="KAL0448289.1"/>
    <property type="molecule type" value="Genomic_DNA"/>
</dbReference>
<reference evidence="2" key="1">
    <citation type="submission" date="2020-06" db="EMBL/GenBank/DDBJ databases">
        <authorList>
            <person name="Li T."/>
            <person name="Hu X."/>
            <person name="Zhang T."/>
            <person name="Song X."/>
            <person name="Zhang H."/>
            <person name="Dai N."/>
            <person name="Sheng W."/>
            <person name="Hou X."/>
            <person name="Wei L."/>
        </authorList>
    </citation>
    <scope>NUCLEOTIDE SEQUENCE</scope>
    <source>
        <strain evidence="2">KEN1</strain>
        <tissue evidence="2">Leaf</tissue>
    </source>
</reference>
<feature type="region of interest" description="Disordered" evidence="1">
    <location>
        <begin position="1"/>
        <end position="44"/>
    </location>
</feature>